<dbReference type="EMBL" id="AKFS01000257">
    <property type="protein sequence ID" value="EJF38891.1"/>
    <property type="molecule type" value="Genomic_DNA"/>
</dbReference>
<feature type="compositionally biased region" description="Polar residues" evidence="1">
    <location>
        <begin position="1"/>
        <end position="13"/>
    </location>
</feature>
<dbReference type="RefSeq" id="WP_005871732.1">
    <property type="nucleotide sequence ID" value="NZ_AKFS01000257.1"/>
</dbReference>
<dbReference type="PATRIC" id="fig|1125717.3.peg.1600"/>
<evidence type="ECO:0000256" key="2">
    <source>
        <dbReference type="SAM" id="Phobius"/>
    </source>
</evidence>
<keyword evidence="2" id="KW-0472">Membrane</keyword>
<feature type="transmembrane region" description="Helical" evidence="2">
    <location>
        <begin position="74"/>
        <end position="91"/>
    </location>
</feature>
<sequence>MSDPTNPYSTPGTQGSQQPQQFPAPGAQPQQFPAPGAPAQQSQQFPAPANQLPAVAPGQAAPVAPTGGFSTGGLSALGLALVPWILFTLWWTAPIGSGLESALGPFVGKFSIILGIAAAAYGFSAMSKDRKEGKAAWWLGIIGAIAGILYAILFVYLLATGMVTIGSRY</sequence>
<organism evidence="3 4">
    <name type="scientific">Schaalia georgiae F0490</name>
    <dbReference type="NCBI Taxonomy" id="1125717"/>
    <lineage>
        <taxon>Bacteria</taxon>
        <taxon>Bacillati</taxon>
        <taxon>Actinomycetota</taxon>
        <taxon>Actinomycetes</taxon>
        <taxon>Actinomycetales</taxon>
        <taxon>Actinomycetaceae</taxon>
        <taxon>Schaalia</taxon>
    </lineage>
</organism>
<keyword evidence="4" id="KW-1185">Reference proteome</keyword>
<evidence type="ECO:0000313" key="4">
    <source>
        <dbReference type="Proteomes" id="UP000004578"/>
    </source>
</evidence>
<dbReference type="Proteomes" id="UP000004578">
    <property type="component" value="Unassembled WGS sequence"/>
</dbReference>
<reference evidence="3 4" key="1">
    <citation type="submission" date="2012-05" db="EMBL/GenBank/DDBJ databases">
        <authorList>
            <person name="Harkins D.M."/>
            <person name="Madupu R."/>
            <person name="Durkin A.S."/>
            <person name="Torralba M."/>
            <person name="Methe B."/>
            <person name="Sutton G.G."/>
            <person name="Nelson K.E."/>
        </authorList>
    </citation>
    <scope>NUCLEOTIDE SEQUENCE [LARGE SCALE GENOMIC DNA]</scope>
    <source>
        <strain evidence="3 4">F0490</strain>
    </source>
</reference>
<comment type="caution">
    <text evidence="3">The sequence shown here is derived from an EMBL/GenBank/DDBJ whole genome shotgun (WGS) entry which is preliminary data.</text>
</comment>
<evidence type="ECO:0000313" key="3">
    <source>
        <dbReference type="EMBL" id="EJF38891.1"/>
    </source>
</evidence>
<feature type="compositionally biased region" description="Low complexity" evidence="1">
    <location>
        <begin position="14"/>
        <end position="51"/>
    </location>
</feature>
<proteinExistence type="predicted"/>
<protein>
    <submittedName>
        <fullName evidence="3">Uncharacterized protein</fullName>
    </submittedName>
</protein>
<feature type="region of interest" description="Disordered" evidence="1">
    <location>
        <begin position="1"/>
        <end position="51"/>
    </location>
</feature>
<name>J0WR41_9ACTO</name>
<evidence type="ECO:0000256" key="1">
    <source>
        <dbReference type="SAM" id="MobiDB-lite"/>
    </source>
</evidence>
<keyword evidence="2" id="KW-0812">Transmembrane</keyword>
<feature type="transmembrane region" description="Helical" evidence="2">
    <location>
        <begin position="103"/>
        <end position="123"/>
    </location>
</feature>
<gene>
    <name evidence="3" type="ORF">HMPREF1317_1089</name>
</gene>
<keyword evidence="2" id="KW-1133">Transmembrane helix</keyword>
<dbReference type="AlphaFoldDB" id="J0WR41"/>
<feature type="transmembrane region" description="Helical" evidence="2">
    <location>
        <begin position="135"/>
        <end position="159"/>
    </location>
</feature>
<accession>J0WR41</accession>
<dbReference type="OrthoDB" id="9983651at2"/>